<dbReference type="PROSITE" id="PS50041">
    <property type="entry name" value="C_TYPE_LECTIN_2"/>
    <property type="match status" value="1"/>
</dbReference>
<evidence type="ECO:0000256" key="1">
    <source>
        <dbReference type="ARBA" id="ARBA00023157"/>
    </source>
</evidence>
<keyword evidence="5" id="KW-1185">Reference proteome</keyword>
<dbReference type="SMART" id="SM00034">
    <property type="entry name" value="CLECT"/>
    <property type="match status" value="1"/>
</dbReference>
<reference evidence="4 5" key="1">
    <citation type="journal article" date="2019" name="Sci. Data">
        <title>Hybrid genome assembly and annotation of Danionella translucida.</title>
        <authorList>
            <person name="Kadobianskyi M."/>
            <person name="Schulze L."/>
            <person name="Schuelke M."/>
            <person name="Judkewitz B."/>
        </authorList>
    </citation>
    <scope>NUCLEOTIDE SEQUENCE [LARGE SCALE GENOMIC DNA]</scope>
    <source>
        <strain evidence="4 5">Bolton</strain>
    </source>
</reference>
<sequence length="228" mass="25982">MNCLFVLLLSGLAWSSFALTRPYHYINRSLSWPEAQSYCRKKFTDLATVDSTVDVTRLVNIIDPGHNGSVWIGLKRTTKQVWFWSNGENVTSPYFNWAPKQPDGTGDCVVTFNGYWYDMPCSQERYFVCFKGTFFKVIPPPSTWPSAQSYCRKHYTDLATIHNSQENNQIKTLLVNFNVWNGHPSLSTGSGDCVGMIGEHLKSLGMNGDYNVSWIKRNGEEVFHDNNP</sequence>
<proteinExistence type="predicted"/>
<feature type="domain" description="C-type lectin" evidence="3">
    <location>
        <begin position="23"/>
        <end position="130"/>
    </location>
</feature>
<dbReference type="AlphaFoldDB" id="A0A553MKW9"/>
<evidence type="ECO:0000313" key="4">
    <source>
        <dbReference type="EMBL" id="TRY53814.1"/>
    </source>
</evidence>
<evidence type="ECO:0000259" key="3">
    <source>
        <dbReference type="PROSITE" id="PS50041"/>
    </source>
</evidence>
<dbReference type="Gene3D" id="3.10.100.10">
    <property type="entry name" value="Mannose-Binding Protein A, subunit A"/>
    <property type="match status" value="2"/>
</dbReference>
<keyword evidence="1" id="KW-1015">Disulfide bond</keyword>
<comment type="caution">
    <text evidence="4">The sequence shown here is derived from an EMBL/GenBank/DDBJ whole genome shotgun (WGS) entry which is preliminary data.</text>
</comment>
<dbReference type="PANTHER" id="PTHR45784:SF3">
    <property type="entry name" value="C-TYPE LECTIN DOMAIN FAMILY 4 MEMBER K-LIKE-RELATED"/>
    <property type="match status" value="1"/>
</dbReference>
<dbReference type="InterPro" id="IPR001304">
    <property type="entry name" value="C-type_lectin-like"/>
</dbReference>
<feature type="chain" id="PRO_5022085600" description="C-type lectin domain-containing protein" evidence="2">
    <location>
        <begin position="19"/>
        <end position="228"/>
    </location>
</feature>
<dbReference type="PROSITE" id="PS00615">
    <property type="entry name" value="C_TYPE_LECTIN_1"/>
    <property type="match status" value="1"/>
</dbReference>
<feature type="signal peptide" evidence="2">
    <location>
        <begin position="1"/>
        <end position="18"/>
    </location>
</feature>
<evidence type="ECO:0000256" key="2">
    <source>
        <dbReference type="SAM" id="SignalP"/>
    </source>
</evidence>
<dbReference type="OrthoDB" id="6369810at2759"/>
<dbReference type="EMBL" id="SRMA01027433">
    <property type="protein sequence ID" value="TRY53814.1"/>
    <property type="molecule type" value="Genomic_DNA"/>
</dbReference>
<accession>A0A553MKW9</accession>
<gene>
    <name evidence="4" type="ORF">DNTS_002773</name>
</gene>
<organism evidence="4 5">
    <name type="scientific">Danionella cerebrum</name>
    <dbReference type="NCBI Taxonomy" id="2873325"/>
    <lineage>
        <taxon>Eukaryota</taxon>
        <taxon>Metazoa</taxon>
        <taxon>Chordata</taxon>
        <taxon>Craniata</taxon>
        <taxon>Vertebrata</taxon>
        <taxon>Euteleostomi</taxon>
        <taxon>Actinopterygii</taxon>
        <taxon>Neopterygii</taxon>
        <taxon>Teleostei</taxon>
        <taxon>Ostariophysi</taxon>
        <taxon>Cypriniformes</taxon>
        <taxon>Danionidae</taxon>
        <taxon>Danioninae</taxon>
        <taxon>Danionella</taxon>
    </lineage>
</organism>
<evidence type="ECO:0000313" key="5">
    <source>
        <dbReference type="Proteomes" id="UP000316079"/>
    </source>
</evidence>
<dbReference type="InterPro" id="IPR018378">
    <property type="entry name" value="C-type_lectin_CS"/>
</dbReference>
<name>A0A553MKW9_9TELE</name>
<dbReference type="Proteomes" id="UP000316079">
    <property type="component" value="Unassembled WGS sequence"/>
</dbReference>
<dbReference type="PANTHER" id="PTHR45784">
    <property type="entry name" value="C-TYPE LECTIN DOMAIN FAMILY 20 MEMBER A-RELATED"/>
    <property type="match status" value="1"/>
</dbReference>
<protein>
    <recommendedName>
        <fullName evidence="3">C-type lectin domain-containing protein</fullName>
    </recommendedName>
</protein>
<dbReference type="STRING" id="623744.A0A553MKW9"/>
<keyword evidence="2" id="KW-0732">Signal</keyword>
<dbReference type="SUPFAM" id="SSF56436">
    <property type="entry name" value="C-type lectin-like"/>
    <property type="match status" value="2"/>
</dbReference>
<dbReference type="Pfam" id="PF00059">
    <property type="entry name" value="Lectin_C"/>
    <property type="match status" value="1"/>
</dbReference>
<dbReference type="InterPro" id="IPR016186">
    <property type="entry name" value="C-type_lectin-like/link_sf"/>
</dbReference>
<dbReference type="InterPro" id="IPR016187">
    <property type="entry name" value="CTDL_fold"/>
</dbReference>